<reference evidence="2 3" key="1">
    <citation type="journal article" date="2016" name="Nat. Commun.">
        <title>Thousands of microbial genomes shed light on interconnected biogeochemical processes in an aquifer system.</title>
        <authorList>
            <person name="Anantharaman K."/>
            <person name="Brown C.T."/>
            <person name="Hug L.A."/>
            <person name="Sharon I."/>
            <person name="Castelle C.J."/>
            <person name="Probst A.J."/>
            <person name="Thomas B.C."/>
            <person name="Singh A."/>
            <person name="Wilkins M.J."/>
            <person name="Karaoz U."/>
            <person name="Brodie E.L."/>
            <person name="Williams K.H."/>
            <person name="Hubbard S.S."/>
            <person name="Banfield J.F."/>
        </authorList>
    </citation>
    <scope>NUCLEOTIDE SEQUENCE [LARGE SCALE GENOMIC DNA]</scope>
</reference>
<dbReference type="Gene3D" id="3.10.350.10">
    <property type="entry name" value="LysM domain"/>
    <property type="match status" value="1"/>
</dbReference>
<dbReference type="EMBL" id="MEZV01000023">
    <property type="protein sequence ID" value="OGD66931.1"/>
    <property type="molecule type" value="Genomic_DNA"/>
</dbReference>
<dbReference type="InterPro" id="IPR016047">
    <property type="entry name" value="M23ase_b-sheet_dom"/>
</dbReference>
<sequence length="314" mass="34332">MVAIFVIISNLFFGKTDLTLAVNEDYFYLTVDPVQAAEFLRTTEKYTPFLEENPDEFEFAALVNQSDGFVSKELGDNSAITEISKKDFEYAVQGGDTITTIAAKFNLHVASLIEKNNLDVNSLEKLQPGDKLIIPVEDTSDSIDWLVKLNEKKEVDRQLAIKQEQERQKKLAKQRGKIASSKRSVVYRDSSGYDGYTDGGFIIPISHNGITRGVSRGHAGIDYRADIGTSVKAAADGKIISLTEAWGGGFGMSILVDHGGGRTTRYAHLSGFRIGLGDYVSQGQVIGVSGNTGWSTGPHLHFETRIGGRAVNPF</sequence>
<gene>
    <name evidence="2" type="ORF">A3F08_00540</name>
</gene>
<feature type="domain" description="LysM" evidence="1">
    <location>
        <begin position="88"/>
        <end position="134"/>
    </location>
</feature>
<evidence type="ECO:0000313" key="2">
    <source>
        <dbReference type="EMBL" id="OGD66931.1"/>
    </source>
</evidence>
<dbReference type="InterPro" id="IPR050570">
    <property type="entry name" value="Cell_wall_metabolism_enzyme"/>
</dbReference>
<dbReference type="AlphaFoldDB" id="A0A1F5EHR9"/>
<dbReference type="InterPro" id="IPR036779">
    <property type="entry name" value="LysM_dom_sf"/>
</dbReference>
<dbReference type="STRING" id="1797469.A3F08_00540"/>
<dbReference type="GO" id="GO:0004222">
    <property type="term" value="F:metalloendopeptidase activity"/>
    <property type="evidence" value="ECO:0007669"/>
    <property type="project" value="TreeGrafter"/>
</dbReference>
<dbReference type="Pfam" id="PF01551">
    <property type="entry name" value="Peptidase_M23"/>
    <property type="match status" value="1"/>
</dbReference>
<name>A0A1F5EHR9_9BACT</name>
<dbReference type="CDD" id="cd12797">
    <property type="entry name" value="M23_peptidase"/>
    <property type="match status" value="1"/>
</dbReference>
<dbReference type="PROSITE" id="PS51782">
    <property type="entry name" value="LYSM"/>
    <property type="match status" value="1"/>
</dbReference>
<protein>
    <recommendedName>
        <fullName evidence="1">LysM domain-containing protein</fullName>
    </recommendedName>
</protein>
<evidence type="ECO:0000259" key="1">
    <source>
        <dbReference type="PROSITE" id="PS51782"/>
    </source>
</evidence>
<proteinExistence type="predicted"/>
<dbReference type="Proteomes" id="UP000176451">
    <property type="component" value="Unassembled WGS sequence"/>
</dbReference>
<dbReference type="Gene3D" id="2.70.70.10">
    <property type="entry name" value="Glucose Permease (Domain IIA)"/>
    <property type="match status" value="1"/>
</dbReference>
<evidence type="ECO:0000313" key="3">
    <source>
        <dbReference type="Proteomes" id="UP000176451"/>
    </source>
</evidence>
<dbReference type="InterPro" id="IPR011055">
    <property type="entry name" value="Dup_hybrid_motif"/>
</dbReference>
<organism evidence="2 3">
    <name type="scientific">Candidatus Berkelbacteria bacterium RIFCSPHIGHO2_12_FULL_36_9</name>
    <dbReference type="NCBI Taxonomy" id="1797469"/>
    <lineage>
        <taxon>Bacteria</taxon>
        <taxon>Candidatus Berkelbacteria</taxon>
    </lineage>
</organism>
<dbReference type="InterPro" id="IPR018392">
    <property type="entry name" value="LysM"/>
</dbReference>
<dbReference type="CDD" id="cd00118">
    <property type="entry name" value="LysM"/>
    <property type="match status" value="1"/>
</dbReference>
<dbReference type="SMART" id="SM00257">
    <property type="entry name" value="LysM"/>
    <property type="match status" value="1"/>
</dbReference>
<comment type="caution">
    <text evidence="2">The sequence shown here is derived from an EMBL/GenBank/DDBJ whole genome shotgun (WGS) entry which is preliminary data.</text>
</comment>
<accession>A0A1F5EHR9</accession>
<dbReference type="Pfam" id="PF01476">
    <property type="entry name" value="LysM"/>
    <property type="match status" value="1"/>
</dbReference>
<dbReference type="SUPFAM" id="SSF51261">
    <property type="entry name" value="Duplicated hybrid motif"/>
    <property type="match status" value="1"/>
</dbReference>
<dbReference type="PANTHER" id="PTHR21666:SF290">
    <property type="entry name" value="PEPTIDASE M23 DOMAIN PROTEIN"/>
    <property type="match status" value="1"/>
</dbReference>
<dbReference type="PANTHER" id="PTHR21666">
    <property type="entry name" value="PEPTIDASE-RELATED"/>
    <property type="match status" value="1"/>
</dbReference>